<sequence>MKHISKILMFFSLVAFFSCDEIEHGPNVTNNTPPNDITNLEFVPTNGGFDISYDLPAGKNVLYVKAIYTNNKGVESEVRASAFNNSLKILGYGDVNEKQVKVVTVNESEISSEGVSFSGIPLTPVVDVVAESVEMRVAFGGIKISWVNETEVPIAIDIYAENEFGELEIVETVYTESLEETYSLRGRDPVEQAFKLVIRDRYENISGTVYPDTPNQKLTPLLETRLDKSLFQQVALDNDDNWENWGAVFENLWDENPSPENWVHTQGDIPRPSILTIDLGVNVKLSRFIMHQRGGTWGFRHANPRTFTAYGSLTLPGQDGNLDDWINLGDFESIKPSGLPVGTLSNEDRQRVLDGDEHEFDDQNLVEIRYVRIAVHTAWGGNNATHIRELTFYGQLTN</sequence>
<evidence type="ECO:0000259" key="3">
    <source>
        <dbReference type="Pfam" id="PF17166"/>
    </source>
</evidence>
<evidence type="ECO:0000313" key="4">
    <source>
        <dbReference type="EMBL" id="MEF3835160.1"/>
    </source>
</evidence>
<dbReference type="InterPro" id="IPR032164">
    <property type="entry name" value="DUF5000"/>
</dbReference>
<dbReference type="Proteomes" id="UP001337305">
    <property type="component" value="Unassembled WGS sequence"/>
</dbReference>
<gene>
    <name evidence="4" type="ORF">N1F79_18700</name>
</gene>
<accession>A0ABU7XWR8</accession>
<dbReference type="Pfam" id="PF17166">
    <property type="entry name" value="DUF5126"/>
    <property type="match status" value="1"/>
</dbReference>
<evidence type="ECO:0000259" key="2">
    <source>
        <dbReference type="Pfam" id="PF16391"/>
    </source>
</evidence>
<name>A0ABU7XWR8_9FLAO</name>
<keyword evidence="4" id="KW-0449">Lipoprotein</keyword>
<dbReference type="InterPro" id="IPR008979">
    <property type="entry name" value="Galactose-bd-like_sf"/>
</dbReference>
<dbReference type="PROSITE" id="PS51257">
    <property type="entry name" value="PROKAR_LIPOPROTEIN"/>
    <property type="match status" value="1"/>
</dbReference>
<dbReference type="Gene3D" id="2.60.120.260">
    <property type="entry name" value="Galactose-binding domain-like"/>
    <property type="match status" value="1"/>
</dbReference>
<evidence type="ECO:0000259" key="1">
    <source>
        <dbReference type="Pfam" id="PF16323"/>
    </source>
</evidence>
<reference evidence="4 5" key="1">
    <citation type="submission" date="2022-09" db="EMBL/GenBank/DDBJ databases">
        <title>Genome sequencing of Flavivirga sp. MEBiC05379.</title>
        <authorList>
            <person name="Oh H.-M."/>
            <person name="Kwon K.K."/>
            <person name="Park M.J."/>
            <person name="Yang S.-H."/>
        </authorList>
    </citation>
    <scope>NUCLEOTIDE SEQUENCE [LARGE SCALE GENOMIC DNA]</scope>
    <source>
        <strain evidence="4 5">MEBiC05379</strain>
    </source>
</reference>
<protein>
    <submittedName>
        <fullName evidence="4">DUF5000 domain-containing lipoprotein</fullName>
    </submittedName>
</protein>
<keyword evidence="5" id="KW-1185">Reference proteome</keyword>
<dbReference type="SUPFAM" id="SSF49785">
    <property type="entry name" value="Galactose-binding domain-like"/>
    <property type="match status" value="1"/>
</dbReference>
<dbReference type="Pfam" id="PF16391">
    <property type="entry name" value="DUF5000"/>
    <property type="match status" value="1"/>
</dbReference>
<organism evidence="4 5">
    <name type="scientific">Flavivirga spongiicola</name>
    <dbReference type="NCBI Taxonomy" id="421621"/>
    <lineage>
        <taxon>Bacteria</taxon>
        <taxon>Pseudomonadati</taxon>
        <taxon>Bacteroidota</taxon>
        <taxon>Flavobacteriia</taxon>
        <taxon>Flavobacteriales</taxon>
        <taxon>Flavobacteriaceae</taxon>
        <taxon>Flavivirga</taxon>
    </lineage>
</organism>
<feature type="domain" description="DUF4959" evidence="1">
    <location>
        <begin position="18"/>
        <end position="116"/>
    </location>
</feature>
<dbReference type="RefSeq" id="WP_303307453.1">
    <property type="nucleotide sequence ID" value="NZ_JAODOP010000004.1"/>
</dbReference>
<dbReference type="EMBL" id="JAODOP010000004">
    <property type="protein sequence ID" value="MEF3835160.1"/>
    <property type="molecule type" value="Genomic_DNA"/>
</dbReference>
<comment type="caution">
    <text evidence="4">The sequence shown here is derived from an EMBL/GenBank/DDBJ whole genome shotgun (WGS) entry which is preliminary data.</text>
</comment>
<feature type="domain" description="DUF5000" evidence="2">
    <location>
        <begin position="253"/>
        <end position="394"/>
    </location>
</feature>
<proteinExistence type="predicted"/>
<dbReference type="InterPro" id="IPR033431">
    <property type="entry name" value="DUF5126"/>
</dbReference>
<dbReference type="Pfam" id="PF16323">
    <property type="entry name" value="DUF4959"/>
    <property type="match status" value="1"/>
</dbReference>
<evidence type="ECO:0000313" key="5">
    <source>
        <dbReference type="Proteomes" id="UP001337305"/>
    </source>
</evidence>
<feature type="domain" description="DUF5126" evidence="3">
    <location>
        <begin position="122"/>
        <end position="229"/>
    </location>
</feature>
<dbReference type="InterPro" id="IPR032527">
    <property type="entry name" value="DUF4959"/>
</dbReference>